<feature type="signal peptide" evidence="6">
    <location>
        <begin position="1"/>
        <end position="20"/>
    </location>
</feature>
<dbReference type="RefSeq" id="WP_076220116.1">
    <property type="nucleotide sequence ID" value="NZ_MPVM01000003.1"/>
</dbReference>
<dbReference type="PANTHER" id="PTHR43649:SF33">
    <property type="entry name" value="POLYGALACTURONAN_RHAMNOGALACTURONAN-BINDING PROTEIN YTCQ"/>
    <property type="match status" value="1"/>
</dbReference>
<keyword evidence="1" id="KW-1003">Cell membrane</keyword>
<dbReference type="InterPro" id="IPR006059">
    <property type="entry name" value="SBP"/>
</dbReference>
<evidence type="ECO:0000256" key="2">
    <source>
        <dbReference type="ARBA" id="ARBA00022729"/>
    </source>
</evidence>
<evidence type="ECO:0000256" key="3">
    <source>
        <dbReference type="ARBA" id="ARBA00023136"/>
    </source>
</evidence>
<gene>
    <name evidence="7" type="ORF">BSO21_25825</name>
</gene>
<dbReference type="InterPro" id="IPR050490">
    <property type="entry name" value="Bact_solute-bd_prot1"/>
</dbReference>
<keyword evidence="3" id="KW-0472">Membrane</keyword>
<dbReference type="Gene3D" id="3.40.190.10">
    <property type="entry name" value="Periplasmic binding protein-like II"/>
    <property type="match status" value="2"/>
</dbReference>
<evidence type="ECO:0000313" key="8">
    <source>
        <dbReference type="Proteomes" id="UP000187158"/>
    </source>
</evidence>
<dbReference type="PANTHER" id="PTHR43649">
    <property type="entry name" value="ARABINOSE-BINDING PROTEIN-RELATED"/>
    <property type="match status" value="1"/>
</dbReference>
<evidence type="ECO:0000256" key="5">
    <source>
        <dbReference type="ARBA" id="ARBA00023288"/>
    </source>
</evidence>
<keyword evidence="5" id="KW-0449">Lipoprotein</keyword>
<proteinExistence type="predicted"/>
<evidence type="ECO:0000313" key="7">
    <source>
        <dbReference type="EMBL" id="OMD19022.1"/>
    </source>
</evidence>
<sequence>MKRKIGAMMLSSVLLSTMLAGCSGNNDGTSAGNKAGDHKGNTTATNTPVEKLTEIPLPITKDGMTINYWRANDGKLTASLESFGDMASYKKKEELTGIKVKFTHPPLGQQKDQFNLLISTKELPDVIYYNWADAVGGPEKLIEDGRIIRLNELIEQYAPNLRKIIESDPDVKKQITLDDGTIYMFPLLKLDALKLNATSGLIMRKDWLDKLGLKPPTTIEEWHTVLKAFKEKDPNGNGKADELAFTGNWGPGDLTKLHDFSPGFGVIGGFQMNGDKVEYGPIQLGYSSFLETMATWYKEGLIDPEIMTNDGKAFDYKVTNNLAGSYGGGVFSGMGKFFNLMRDTDPNFNLTGVPWPVSPNGTAYATFNMNNKVLTYGEAITTGADKEKLKDIVQWMDFNYSPQGHELFNFGIEGESYVKEGEGIKFTDVITNNPKGLTYDQALASYALSIMDGPINQDSRYLDALLFDEGQREANASWMKASSDLTLPPFRLSVDEASKSTSIMSQVNTYLNETMTAIINGQKPISEFEKMVDTIKGMGIEEAIKIHQAAYDRYMAK</sequence>
<name>A0ABX3GK98_9BACL</name>
<dbReference type="Pfam" id="PF01547">
    <property type="entry name" value="SBP_bac_1"/>
    <property type="match status" value="1"/>
</dbReference>
<keyword evidence="2 6" id="KW-0732">Signal</keyword>
<evidence type="ECO:0000256" key="1">
    <source>
        <dbReference type="ARBA" id="ARBA00022475"/>
    </source>
</evidence>
<dbReference type="Proteomes" id="UP000187158">
    <property type="component" value="Unassembled WGS sequence"/>
</dbReference>
<organism evidence="7 8">
    <name type="scientific">Paenibacillus odorifer</name>
    <dbReference type="NCBI Taxonomy" id="189426"/>
    <lineage>
        <taxon>Bacteria</taxon>
        <taxon>Bacillati</taxon>
        <taxon>Bacillota</taxon>
        <taxon>Bacilli</taxon>
        <taxon>Bacillales</taxon>
        <taxon>Paenibacillaceae</taxon>
        <taxon>Paenibacillus</taxon>
    </lineage>
</organism>
<feature type="chain" id="PRO_5047426434" evidence="6">
    <location>
        <begin position="21"/>
        <end position="557"/>
    </location>
</feature>
<comment type="caution">
    <text evidence="7">The sequence shown here is derived from an EMBL/GenBank/DDBJ whole genome shotgun (WGS) entry which is preliminary data.</text>
</comment>
<reference evidence="7 8" key="1">
    <citation type="submission" date="2016-11" db="EMBL/GenBank/DDBJ databases">
        <title>Paenibacillus species isolates.</title>
        <authorList>
            <person name="Beno S.M."/>
        </authorList>
    </citation>
    <scope>NUCLEOTIDE SEQUENCE [LARGE SCALE GENOMIC DNA]</scope>
    <source>
        <strain evidence="7 8">FSL H7-0433</strain>
    </source>
</reference>
<keyword evidence="8" id="KW-1185">Reference proteome</keyword>
<keyword evidence="4" id="KW-0564">Palmitate</keyword>
<dbReference type="PROSITE" id="PS51257">
    <property type="entry name" value="PROKAR_LIPOPROTEIN"/>
    <property type="match status" value="1"/>
</dbReference>
<evidence type="ECO:0000256" key="6">
    <source>
        <dbReference type="SAM" id="SignalP"/>
    </source>
</evidence>
<dbReference type="SUPFAM" id="SSF53850">
    <property type="entry name" value="Periplasmic binding protein-like II"/>
    <property type="match status" value="1"/>
</dbReference>
<protein>
    <submittedName>
        <fullName evidence="7">ABC transporter substrate-binding protein</fullName>
    </submittedName>
</protein>
<dbReference type="EMBL" id="MPVP01000247">
    <property type="protein sequence ID" value="OMD19022.1"/>
    <property type="molecule type" value="Genomic_DNA"/>
</dbReference>
<evidence type="ECO:0000256" key="4">
    <source>
        <dbReference type="ARBA" id="ARBA00023139"/>
    </source>
</evidence>
<accession>A0ABX3GK98</accession>